<evidence type="ECO:0000313" key="8">
    <source>
        <dbReference type="EMBL" id="GJT60192.1"/>
    </source>
</evidence>
<dbReference type="Proteomes" id="UP001151760">
    <property type="component" value="Unassembled WGS sequence"/>
</dbReference>
<dbReference type="InterPro" id="IPR018499">
    <property type="entry name" value="Tetraspanin/Peripherin"/>
</dbReference>
<dbReference type="EMBL" id="BQNB010017177">
    <property type="protein sequence ID" value="GJT60192.1"/>
    <property type="molecule type" value="Genomic_DNA"/>
</dbReference>
<comment type="caution">
    <text evidence="8">The sequence shown here is derived from an EMBL/GenBank/DDBJ whole genome shotgun (WGS) entry which is preliminary data.</text>
</comment>
<proteinExistence type="inferred from homology"/>
<keyword evidence="4 7" id="KW-1133">Transmembrane helix</keyword>
<dbReference type="PANTHER" id="PTHR32191">
    <property type="entry name" value="TETRASPANIN-8-RELATED"/>
    <property type="match status" value="1"/>
</dbReference>
<reference evidence="8" key="1">
    <citation type="journal article" date="2022" name="Int. J. Mol. Sci.">
        <title>Draft Genome of Tanacetum Coccineum: Genomic Comparison of Closely Related Tanacetum-Family Plants.</title>
        <authorList>
            <person name="Yamashiro T."/>
            <person name="Shiraishi A."/>
            <person name="Nakayama K."/>
            <person name="Satake H."/>
        </authorList>
    </citation>
    <scope>NUCLEOTIDE SEQUENCE</scope>
</reference>
<evidence type="ECO:0000256" key="5">
    <source>
        <dbReference type="ARBA" id="ARBA00023136"/>
    </source>
</evidence>
<dbReference type="InterPro" id="IPR044991">
    <property type="entry name" value="TET_plant"/>
</dbReference>
<evidence type="ECO:0000313" key="9">
    <source>
        <dbReference type="Proteomes" id="UP001151760"/>
    </source>
</evidence>
<keyword evidence="9" id="KW-1185">Reference proteome</keyword>
<feature type="compositionally biased region" description="Basic residues" evidence="6">
    <location>
        <begin position="242"/>
        <end position="254"/>
    </location>
</feature>
<evidence type="ECO:0000256" key="2">
    <source>
        <dbReference type="ARBA" id="ARBA00006840"/>
    </source>
</evidence>
<sequence>MAVANNIIATLNFIALLCSIPIITAGIWLASKQDNECIRWIRWPVIILGILFLLLSATGFIGAYWNKQGLLAFYLFCNAALIILGLVVLILAFVVTRPSGAYHVPGRVYEEHRLSGYSKWLRDHVTDDDAWGNIRACLGSSSVCTKMTQDSYSADQFYAKDISPLQPKRIGRRFFKYDPIPKVPDKHQDTKNTPFQHSFDFRGELKNRKIQDVSLETMTSHEVILSFLICICDEEQAEPNHNGRRCGKHLPRRLNKPDKETTQ</sequence>
<feature type="transmembrane region" description="Helical" evidence="7">
    <location>
        <begin position="6"/>
        <end position="31"/>
    </location>
</feature>
<feature type="region of interest" description="Disordered" evidence="6">
    <location>
        <begin position="239"/>
        <end position="263"/>
    </location>
</feature>
<keyword evidence="5 7" id="KW-0472">Membrane</keyword>
<feature type="transmembrane region" description="Helical" evidence="7">
    <location>
        <begin position="43"/>
        <end position="65"/>
    </location>
</feature>
<accession>A0ABQ5FBR6</accession>
<protein>
    <submittedName>
        <fullName evidence="8">Tetraspanin-2-like protein</fullName>
    </submittedName>
</protein>
<name>A0ABQ5FBR6_9ASTR</name>
<evidence type="ECO:0000256" key="1">
    <source>
        <dbReference type="ARBA" id="ARBA00004141"/>
    </source>
</evidence>
<comment type="similarity">
    <text evidence="2">Belongs to the tetraspanin (TM4SF) family.</text>
</comment>
<keyword evidence="3 7" id="KW-0812">Transmembrane</keyword>
<evidence type="ECO:0000256" key="4">
    <source>
        <dbReference type="ARBA" id="ARBA00022989"/>
    </source>
</evidence>
<feature type="transmembrane region" description="Helical" evidence="7">
    <location>
        <begin position="71"/>
        <end position="95"/>
    </location>
</feature>
<dbReference type="Pfam" id="PF00335">
    <property type="entry name" value="Tetraspanin"/>
    <property type="match status" value="1"/>
</dbReference>
<evidence type="ECO:0000256" key="7">
    <source>
        <dbReference type="SAM" id="Phobius"/>
    </source>
</evidence>
<organism evidence="8 9">
    <name type="scientific">Tanacetum coccineum</name>
    <dbReference type="NCBI Taxonomy" id="301880"/>
    <lineage>
        <taxon>Eukaryota</taxon>
        <taxon>Viridiplantae</taxon>
        <taxon>Streptophyta</taxon>
        <taxon>Embryophyta</taxon>
        <taxon>Tracheophyta</taxon>
        <taxon>Spermatophyta</taxon>
        <taxon>Magnoliopsida</taxon>
        <taxon>eudicotyledons</taxon>
        <taxon>Gunneridae</taxon>
        <taxon>Pentapetalae</taxon>
        <taxon>asterids</taxon>
        <taxon>campanulids</taxon>
        <taxon>Asterales</taxon>
        <taxon>Asteraceae</taxon>
        <taxon>Asteroideae</taxon>
        <taxon>Anthemideae</taxon>
        <taxon>Anthemidinae</taxon>
        <taxon>Tanacetum</taxon>
    </lineage>
</organism>
<evidence type="ECO:0000256" key="6">
    <source>
        <dbReference type="SAM" id="MobiDB-lite"/>
    </source>
</evidence>
<reference evidence="8" key="2">
    <citation type="submission" date="2022-01" db="EMBL/GenBank/DDBJ databases">
        <authorList>
            <person name="Yamashiro T."/>
            <person name="Shiraishi A."/>
            <person name="Satake H."/>
            <person name="Nakayama K."/>
        </authorList>
    </citation>
    <scope>NUCLEOTIDE SEQUENCE</scope>
</reference>
<gene>
    <name evidence="8" type="ORF">Tco_1003725</name>
</gene>
<comment type="subcellular location">
    <subcellularLocation>
        <location evidence="1">Membrane</location>
        <topology evidence="1">Multi-pass membrane protein</topology>
    </subcellularLocation>
</comment>
<evidence type="ECO:0000256" key="3">
    <source>
        <dbReference type="ARBA" id="ARBA00022692"/>
    </source>
</evidence>